<sequence>MLNNNNFTIMSVDQFPIITMQVFPETLEHANNWIAEMDLVLAQKQNFVLVYPPINKKNEQEDMEGMKAVRPLAENRENAIKSILCWNDHDRQSTNK</sequence>
<dbReference type="AlphaFoldDB" id="A0A2X2BY56"/>
<gene>
    <name evidence="1" type="ORF">NCTC10975_03052</name>
</gene>
<evidence type="ECO:0000313" key="2">
    <source>
        <dbReference type="Proteomes" id="UP000251485"/>
    </source>
</evidence>
<dbReference type="EMBL" id="UAUE01000024">
    <property type="protein sequence ID" value="SPY98156.1"/>
    <property type="molecule type" value="Genomic_DNA"/>
</dbReference>
<evidence type="ECO:0000313" key="1">
    <source>
        <dbReference type="EMBL" id="SPY98156.1"/>
    </source>
</evidence>
<protein>
    <submittedName>
        <fullName evidence="1">Uncharacterized protein</fullName>
    </submittedName>
</protein>
<name>A0A2X2BY56_PROMI</name>
<dbReference type="Proteomes" id="UP000251485">
    <property type="component" value="Unassembled WGS sequence"/>
</dbReference>
<proteinExistence type="predicted"/>
<accession>A0A2X2BY56</accession>
<reference evidence="1 2" key="1">
    <citation type="submission" date="2018-06" db="EMBL/GenBank/DDBJ databases">
        <authorList>
            <consortium name="Pathogen Informatics"/>
            <person name="Doyle S."/>
        </authorList>
    </citation>
    <scope>NUCLEOTIDE SEQUENCE [LARGE SCALE GENOMIC DNA]</scope>
    <source>
        <strain evidence="1 2">NCTC10975</strain>
    </source>
</reference>
<organism evidence="1 2">
    <name type="scientific">Proteus mirabilis</name>
    <dbReference type="NCBI Taxonomy" id="584"/>
    <lineage>
        <taxon>Bacteria</taxon>
        <taxon>Pseudomonadati</taxon>
        <taxon>Pseudomonadota</taxon>
        <taxon>Gammaproteobacteria</taxon>
        <taxon>Enterobacterales</taxon>
        <taxon>Morganellaceae</taxon>
        <taxon>Proteus</taxon>
    </lineage>
</organism>